<keyword evidence="3 4" id="KW-0539">Nucleus</keyword>
<evidence type="ECO:0000256" key="4">
    <source>
        <dbReference type="RuleBase" id="RU004203"/>
    </source>
</evidence>
<dbReference type="CDD" id="cd03758">
    <property type="entry name" value="proteasome_beta_type_2"/>
    <property type="match status" value="1"/>
</dbReference>
<dbReference type="SUPFAM" id="SSF56235">
    <property type="entry name" value="N-terminal nucleophile aminohydrolases (Ntn hydrolases)"/>
    <property type="match status" value="1"/>
</dbReference>
<dbReference type="EMBL" id="OZ019909">
    <property type="protein sequence ID" value="CAK9209129.1"/>
    <property type="molecule type" value="Genomic_DNA"/>
</dbReference>
<gene>
    <name evidence="5" type="ORF">CSSPTR1EN2_LOCUS9529</name>
</gene>
<dbReference type="InterPro" id="IPR035206">
    <property type="entry name" value="Proteasome_beta2"/>
</dbReference>
<dbReference type="Proteomes" id="UP001497512">
    <property type="component" value="Chromosome 17"/>
</dbReference>
<evidence type="ECO:0000313" key="5">
    <source>
        <dbReference type="EMBL" id="CAK9209129.1"/>
    </source>
</evidence>
<dbReference type="PROSITE" id="PS51476">
    <property type="entry name" value="PROTEASOME_BETA_2"/>
    <property type="match status" value="1"/>
</dbReference>
<keyword evidence="1 4" id="KW-0963">Cytoplasm</keyword>
<evidence type="ECO:0000256" key="2">
    <source>
        <dbReference type="ARBA" id="ARBA00022942"/>
    </source>
</evidence>
<dbReference type="PANTHER" id="PTHR32194">
    <property type="entry name" value="METALLOPROTEASE TLDD"/>
    <property type="match status" value="1"/>
</dbReference>
<sequence>METVFGLVGDGFALVVTDTSAVQSIVVQKTDDDKIMVLDSHKLMGCTGEKGDRVQFSEFIQKNIALYHFRNGIPLSTAAAANFTRNELAVALRKNPYQTNMMIAGWDKDVGPSLYYLDYIATLHKLEKGGLGYGAYFLLSLMDRYYEKNMSVDKALELVDKCIAEVRARLVVAPPNFVIKIVDKDGARTLAWRKTVEEMSGPPSE</sequence>
<evidence type="ECO:0000313" key="6">
    <source>
        <dbReference type="Proteomes" id="UP001497512"/>
    </source>
</evidence>
<dbReference type="Pfam" id="PF00227">
    <property type="entry name" value="Proteasome"/>
    <property type="match status" value="1"/>
</dbReference>
<comment type="subcellular location">
    <subcellularLocation>
        <location evidence="4">Cytoplasm</location>
    </subcellularLocation>
    <subcellularLocation>
        <location evidence="4">Nucleus</location>
    </subcellularLocation>
</comment>
<comment type="function">
    <text evidence="4">Component of the proteasome, a multicatalytic proteinase complex which is characterized by its ability to cleave peptides with Arg, Phe, Tyr, Leu, and Glu adjacent to the leaving group at neutral or slightly basic pH. The proteasome has an ATP-dependent proteolytic activity.</text>
</comment>
<accession>A0ABP0TZK3</accession>
<evidence type="ECO:0000256" key="3">
    <source>
        <dbReference type="ARBA" id="ARBA00023242"/>
    </source>
</evidence>
<keyword evidence="2 4" id="KW-0647">Proteasome</keyword>
<dbReference type="InterPro" id="IPR023333">
    <property type="entry name" value="Proteasome_suB-type"/>
</dbReference>
<proteinExistence type="inferred from homology"/>
<name>A0ABP0TZK3_9BRYO</name>
<keyword evidence="6" id="KW-1185">Reference proteome</keyword>
<comment type="subunit">
    <text evidence="4">Component of the proteasome complex.</text>
</comment>
<dbReference type="InterPro" id="IPR001353">
    <property type="entry name" value="Proteasome_sua/b"/>
</dbReference>
<dbReference type="PANTHER" id="PTHR32194:SF2">
    <property type="entry name" value="PROTEASOME SUBUNIT BETA TYPE-1"/>
    <property type="match status" value="1"/>
</dbReference>
<protein>
    <recommendedName>
        <fullName evidence="4">Proteasome subunit beta</fullName>
    </recommendedName>
</protein>
<dbReference type="InterPro" id="IPR029055">
    <property type="entry name" value="Ntn_hydrolases_N"/>
</dbReference>
<evidence type="ECO:0000256" key="1">
    <source>
        <dbReference type="ARBA" id="ARBA00022490"/>
    </source>
</evidence>
<organism evidence="5 6">
    <name type="scientific">Sphagnum troendelagicum</name>
    <dbReference type="NCBI Taxonomy" id="128251"/>
    <lineage>
        <taxon>Eukaryota</taxon>
        <taxon>Viridiplantae</taxon>
        <taxon>Streptophyta</taxon>
        <taxon>Embryophyta</taxon>
        <taxon>Bryophyta</taxon>
        <taxon>Sphagnophytina</taxon>
        <taxon>Sphagnopsida</taxon>
        <taxon>Sphagnales</taxon>
        <taxon>Sphagnaceae</taxon>
        <taxon>Sphagnum</taxon>
    </lineage>
</organism>
<dbReference type="Gene3D" id="3.60.20.10">
    <property type="entry name" value="Glutamine Phosphoribosylpyrophosphate, subunit 1, domain 1"/>
    <property type="match status" value="1"/>
</dbReference>
<comment type="similarity">
    <text evidence="4">Belongs to the peptidase T1B family.</text>
</comment>
<reference evidence="5" key="1">
    <citation type="submission" date="2024-02" db="EMBL/GenBank/DDBJ databases">
        <authorList>
            <consortium name="ELIXIR-Norway"/>
            <consortium name="Elixir Norway"/>
        </authorList>
    </citation>
    <scope>NUCLEOTIDE SEQUENCE</scope>
</reference>